<reference evidence="2" key="2">
    <citation type="submission" date="2015-01" db="EMBL/GenBank/DDBJ databases">
        <title>Evolutionary Origins and Diversification of the Mycorrhizal Mutualists.</title>
        <authorList>
            <consortium name="DOE Joint Genome Institute"/>
            <consortium name="Mycorrhizal Genomics Consortium"/>
            <person name="Kohler A."/>
            <person name="Kuo A."/>
            <person name="Nagy L.G."/>
            <person name="Floudas D."/>
            <person name="Copeland A."/>
            <person name="Barry K.W."/>
            <person name="Cichocki N."/>
            <person name="Veneault-Fourrey C."/>
            <person name="LaButti K."/>
            <person name="Lindquist E.A."/>
            <person name="Lipzen A."/>
            <person name="Lundell T."/>
            <person name="Morin E."/>
            <person name="Murat C."/>
            <person name="Riley R."/>
            <person name="Ohm R."/>
            <person name="Sun H."/>
            <person name="Tunlid A."/>
            <person name="Henrissat B."/>
            <person name="Grigoriev I.V."/>
            <person name="Hibbett D.S."/>
            <person name="Martin F."/>
        </authorList>
    </citation>
    <scope>NUCLEOTIDE SEQUENCE [LARGE SCALE GENOMIC DNA]</scope>
    <source>
        <strain evidence="2">Ve08.2h10</strain>
    </source>
</reference>
<sequence length="56" mass="6095">MPQGKGVSKDLAWTIVCMHHTDCCQLERGQTAATFFFVSASPKIGLMHTPLTCDAL</sequence>
<evidence type="ECO:0000313" key="2">
    <source>
        <dbReference type="Proteomes" id="UP000054538"/>
    </source>
</evidence>
<proteinExistence type="predicted"/>
<dbReference type="EMBL" id="KN826385">
    <property type="protein sequence ID" value="KIK79077.1"/>
    <property type="molecule type" value="Genomic_DNA"/>
</dbReference>
<organism evidence="1 2">
    <name type="scientific">Paxillus rubicundulus Ve08.2h10</name>
    <dbReference type="NCBI Taxonomy" id="930991"/>
    <lineage>
        <taxon>Eukaryota</taxon>
        <taxon>Fungi</taxon>
        <taxon>Dikarya</taxon>
        <taxon>Basidiomycota</taxon>
        <taxon>Agaricomycotina</taxon>
        <taxon>Agaricomycetes</taxon>
        <taxon>Agaricomycetidae</taxon>
        <taxon>Boletales</taxon>
        <taxon>Paxilineae</taxon>
        <taxon>Paxillaceae</taxon>
        <taxon>Paxillus</taxon>
    </lineage>
</organism>
<name>A0A0D0C806_9AGAM</name>
<gene>
    <name evidence="1" type="ORF">PAXRUDRAFT_834273</name>
</gene>
<dbReference type="InParanoid" id="A0A0D0C806"/>
<dbReference type="HOGENOM" id="CLU_3014814_0_0_1"/>
<keyword evidence="2" id="KW-1185">Reference proteome</keyword>
<protein>
    <submittedName>
        <fullName evidence="1">Uncharacterized protein</fullName>
    </submittedName>
</protein>
<accession>A0A0D0C806</accession>
<dbReference type="Proteomes" id="UP000054538">
    <property type="component" value="Unassembled WGS sequence"/>
</dbReference>
<evidence type="ECO:0000313" key="1">
    <source>
        <dbReference type="EMBL" id="KIK79077.1"/>
    </source>
</evidence>
<dbReference type="AlphaFoldDB" id="A0A0D0C806"/>
<reference evidence="1 2" key="1">
    <citation type="submission" date="2014-04" db="EMBL/GenBank/DDBJ databases">
        <authorList>
            <consortium name="DOE Joint Genome Institute"/>
            <person name="Kuo A."/>
            <person name="Kohler A."/>
            <person name="Jargeat P."/>
            <person name="Nagy L.G."/>
            <person name="Floudas D."/>
            <person name="Copeland A."/>
            <person name="Barry K.W."/>
            <person name="Cichocki N."/>
            <person name="Veneault-Fourrey C."/>
            <person name="LaButti K."/>
            <person name="Lindquist E.A."/>
            <person name="Lipzen A."/>
            <person name="Lundell T."/>
            <person name="Morin E."/>
            <person name="Murat C."/>
            <person name="Sun H."/>
            <person name="Tunlid A."/>
            <person name="Henrissat B."/>
            <person name="Grigoriev I.V."/>
            <person name="Hibbett D.S."/>
            <person name="Martin F."/>
            <person name="Nordberg H.P."/>
            <person name="Cantor M.N."/>
            <person name="Hua S.X."/>
        </authorList>
    </citation>
    <scope>NUCLEOTIDE SEQUENCE [LARGE SCALE GENOMIC DNA]</scope>
    <source>
        <strain evidence="1 2">Ve08.2h10</strain>
    </source>
</reference>